<feature type="non-terminal residue" evidence="2">
    <location>
        <position position="1"/>
    </location>
</feature>
<dbReference type="RefSeq" id="WP_373973531.1">
    <property type="nucleotide sequence ID" value="NZ_JBHDLJ010000028.1"/>
</dbReference>
<dbReference type="Proteomes" id="UP001575652">
    <property type="component" value="Unassembled WGS sequence"/>
</dbReference>
<accession>A0ABV4URP1</accession>
<sequence>RIADAVELVGCRRATLEAFEAGRIGFGHLQVVLRACAELRPGPVPAPGADASPAVREGYLRAVAAEAALVGVRRDWLEAGLLGFAAGRTPGRLRAKAVRLQARLGPGALRERVRRAEAGRGVWVEPGAEGMCSVRAEVHAVDGVAMMDRIQRIAVRLRAVPGEARSMAQLRADVLASLVLGSAEAGRWSGVRAEVMVLLP</sequence>
<dbReference type="EMBL" id="JBHDLJ010000028">
    <property type="protein sequence ID" value="MFB0836345.1"/>
    <property type="molecule type" value="Genomic_DNA"/>
</dbReference>
<keyword evidence="3" id="KW-1185">Reference proteome</keyword>
<dbReference type="InterPro" id="IPR003870">
    <property type="entry name" value="DUF222"/>
</dbReference>
<proteinExistence type="predicted"/>
<dbReference type="Pfam" id="PF02720">
    <property type="entry name" value="DUF222"/>
    <property type="match status" value="1"/>
</dbReference>
<evidence type="ECO:0000259" key="1">
    <source>
        <dbReference type="Pfam" id="PF02720"/>
    </source>
</evidence>
<feature type="non-terminal residue" evidence="2">
    <location>
        <position position="200"/>
    </location>
</feature>
<protein>
    <submittedName>
        <fullName evidence="2">DUF222 domain-containing protein</fullName>
    </submittedName>
</protein>
<organism evidence="2 3">
    <name type="scientific">Arthrobacter halodurans</name>
    <dbReference type="NCBI Taxonomy" id="516699"/>
    <lineage>
        <taxon>Bacteria</taxon>
        <taxon>Bacillati</taxon>
        <taxon>Actinomycetota</taxon>
        <taxon>Actinomycetes</taxon>
        <taxon>Micrococcales</taxon>
        <taxon>Micrococcaceae</taxon>
        <taxon>Arthrobacter</taxon>
    </lineage>
</organism>
<evidence type="ECO:0000313" key="3">
    <source>
        <dbReference type="Proteomes" id="UP001575652"/>
    </source>
</evidence>
<reference evidence="2 3" key="1">
    <citation type="submission" date="2024-09" db="EMBL/GenBank/DDBJ databases">
        <authorList>
            <person name="Salinas-Garcia M.A."/>
            <person name="Prieme A."/>
        </authorList>
    </citation>
    <scope>NUCLEOTIDE SEQUENCE [LARGE SCALE GENOMIC DNA]</scope>
    <source>
        <strain evidence="2 3">DSM 21081</strain>
    </source>
</reference>
<name>A0ABV4URP1_9MICC</name>
<gene>
    <name evidence="2" type="ORF">ACETWP_17285</name>
</gene>
<feature type="domain" description="DUF222" evidence="1">
    <location>
        <begin position="74"/>
        <end position="197"/>
    </location>
</feature>
<evidence type="ECO:0000313" key="2">
    <source>
        <dbReference type="EMBL" id="MFB0836345.1"/>
    </source>
</evidence>
<comment type="caution">
    <text evidence="2">The sequence shown here is derived from an EMBL/GenBank/DDBJ whole genome shotgun (WGS) entry which is preliminary data.</text>
</comment>